<dbReference type="Pfam" id="PF16064">
    <property type="entry name" value="DUF4806"/>
    <property type="match status" value="1"/>
</dbReference>
<comment type="caution">
    <text evidence="9">The sequence shown here is derived from an EMBL/GenBank/DDBJ whole genome shotgun (WGS) entry which is preliminary data.</text>
</comment>
<feature type="domain" description="Myb/SANT-like DNA-binding" evidence="7">
    <location>
        <begin position="9"/>
        <end position="84"/>
    </location>
</feature>
<evidence type="ECO:0000256" key="6">
    <source>
        <dbReference type="SAM" id="MobiDB-lite"/>
    </source>
</evidence>
<comment type="subunit">
    <text evidence="1">Self-associates forming complexes of several hundred monomers.</text>
</comment>
<accession>A0AAN7Q9Q3</accession>
<dbReference type="InterPro" id="IPR032071">
    <property type="entry name" value="DUF4806"/>
</dbReference>
<dbReference type="Pfam" id="PF13873">
    <property type="entry name" value="Myb_DNA-bind_5"/>
    <property type="match status" value="1"/>
</dbReference>
<evidence type="ECO:0000256" key="3">
    <source>
        <dbReference type="ARBA" id="ARBA00023015"/>
    </source>
</evidence>
<dbReference type="EMBL" id="JARPUR010000001">
    <property type="protein sequence ID" value="KAK4887347.1"/>
    <property type="molecule type" value="Genomic_DNA"/>
</dbReference>
<name>A0AAN7Q9Q3_9COLE</name>
<dbReference type="InterPro" id="IPR028002">
    <property type="entry name" value="Myb_DNA-bind_5"/>
</dbReference>
<dbReference type="Proteomes" id="UP001353858">
    <property type="component" value="Unassembled WGS sequence"/>
</dbReference>
<protein>
    <recommendedName>
        <fullName evidence="2">Regulatory protein zeste</fullName>
    </recommendedName>
</protein>
<evidence type="ECO:0000256" key="5">
    <source>
        <dbReference type="ARBA" id="ARBA00025466"/>
    </source>
</evidence>
<evidence type="ECO:0000256" key="2">
    <source>
        <dbReference type="ARBA" id="ARBA00016807"/>
    </source>
</evidence>
<dbReference type="PANTHER" id="PTHR34153">
    <property type="entry name" value="SI:CH211-262H13.3-RELATED-RELATED"/>
    <property type="match status" value="1"/>
</dbReference>
<evidence type="ECO:0000256" key="1">
    <source>
        <dbReference type="ARBA" id="ARBA00011764"/>
    </source>
</evidence>
<feature type="domain" description="DUF4806" evidence="8">
    <location>
        <begin position="186"/>
        <end position="261"/>
    </location>
</feature>
<gene>
    <name evidence="9" type="ORF">RN001_003618</name>
</gene>
<dbReference type="AlphaFoldDB" id="A0AAN7Q9Q3"/>
<evidence type="ECO:0000259" key="8">
    <source>
        <dbReference type="Pfam" id="PF16064"/>
    </source>
</evidence>
<organism evidence="9 10">
    <name type="scientific">Aquatica leii</name>
    <dbReference type="NCBI Taxonomy" id="1421715"/>
    <lineage>
        <taxon>Eukaryota</taxon>
        <taxon>Metazoa</taxon>
        <taxon>Ecdysozoa</taxon>
        <taxon>Arthropoda</taxon>
        <taxon>Hexapoda</taxon>
        <taxon>Insecta</taxon>
        <taxon>Pterygota</taxon>
        <taxon>Neoptera</taxon>
        <taxon>Endopterygota</taxon>
        <taxon>Coleoptera</taxon>
        <taxon>Polyphaga</taxon>
        <taxon>Elateriformia</taxon>
        <taxon>Elateroidea</taxon>
        <taxon>Lampyridae</taxon>
        <taxon>Luciolinae</taxon>
        <taxon>Aquatica</taxon>
    </lineage>
</organism>
<evidence type="ECO:0000256" key="4">
    <source>
        <dbReference type="ARBA" id="ARBA00023163"/>
    </source>
</evidence>
<evidence type="ECO:0000313" key="9">
    <source>
        <dbReference type="EMBL" id="KAK4887347.1"/>
    </source>
</evidence>
<keyword evidence="10" id="KW-1185">Reference proteome</keyword>
<proteinExistence type="predicted"/>
<sequence length="313" mass="35327">MEIHKRKLSKNFTELDMLVLIDLAIKYSHIIENKKKTDAVTWREKSACWERISQQFQALTSSERTGPVLRSKYVTVKASIKSKSSKNKLENFKTSGGVAVIEVFTEYEKKLLPYLTLSVDSLSDDFSSDSGLPDTDKILLGQMQTTIAAVAEQVVILNNKMDALLNSSQNCYDSNSASEFSLLGHLPLQTTDDFDSFEQKLQDDNFCNKVIQVLVSVGGNDLRSCVADMMRRLMSDSLGEMFSYSGKTINDTKKLPFSKHKLCRSVHVAARKLFKDATDDKIKGLTCNWLQQAKTRRTGRDKRHENQSVTMTP</sequence>
<feature type="region of interest" description="Disordered" evidence="6">
    <location>
        <begin position="294"/>
        <end position="313"/>
    </location>
</feature>
<keyword evidence="4" id="KW-0804">Transcription</keyword>
<keyword evidence="3" id="KW-0805">Transcription regulation</keyword>
<comment type="function">
    <text evidence="5">Involved in transvection phenomena (= synapsis-dependent gene expression), where the synaptic pairing of chromosomes carrying genes with which zeste interacts influences the expression of these genes. Zeste binds to DNA and stimulates transcription from a nearby promoter.</text>
</comment>
<evidence type="ECO:0000313" key="10">
    <source>
        <dbReference type="Proteomes" id="UP001353858"/>
    </source>
</evidence>
<evidence type="ECO:0000259" key="7">
    <source>
        <dbReference type="Pfam" id="PF13873"/>
    </source>
</evidence>
<dbReference type="PANTHER" id="PTHR34153:SF2">
    <property type="entry name" value="SI:CH211-262H13.3-RELATED"/>
    <property type="match status" value="1"/>
</dbReference>
<reference evidence="10" key="1">
    <citation type="submission" date="2023-01" db="EMBL/GenBank/DDBJ databases">
        <title>Key to firefly adult light organ development and bioluminescence: homeobox transcription factors regulate luciferase expression and transportation to peroxisome.</title>
        <authorList>
            <person name="Fu X."/>
        </authorList>
    </citation>
    <scope>NUCLEOTIDE SEQUENCE [LARGE SCALE GENOMIC DNA]</scope>
</reference>